<evidence type="ECO:0000313" key="2">
    <source>
        <dbReference type="EMBL" id="TEB31946.1"/>
    </source>
</evidence>
<gene>
    <name evidence="2" type="ORF">FA13DRAFT_1813723</name>
</gene>
<proteinExistence type="predicted"/>
<evidence type="ECO:0000256" key="1">
    <source>
        <dbReference type="SAM" id="MobiDB-lite"/>
    </source>
</evidence>
<dbReference type="PANTHER" id="PTHR33099:SF13">
    <property type="entry name" value="F-BOX DOMAIN-CONTAINING PROTEIN-RELATED"/>
    <property type="match status" value="1"/>
</dbReference>
<evidence type="ECO:0000313" key="3">
    <source>
        <dbReference type="Proteomes" id="UP000298030"/>
    </source>
</evidence>
<sequence length="1150" mass="128752">MDASEPSKEPPLFHEEVLRERDFHEDFRQTLASCRSEFAGTFCYASSDARAPNPSIKIPIDDGSSVQTVKLPWSWPKTRTPTDDDELDYRKIYSEALAVSFSNPMWEVYVEEKAREVARALGIPPYFPKLRCEFSSLIFHNPRSGGFKIPQNGDPGESNITIASMLVVLPSAFEGGELHCRYSGQTRVLDASQGSEYNTSILAWSNGVVIEAKPFTSGSPLVLSYRLGYIPDPNTPLPSPPRVFRCQAEVEQCLIAWKEGHFWKTLPGLPILVYVLSFKYGAEDLRRGLDGLKDSDANVASHAICAAGRAGFRVCLGGVTKSVKTYKISGKRHWPWNMGFKYLEEESKGWDRKDMYQITNVVCVDGGEDGLFDDGVEVEEGNVVPKGAFDGSQRDNLEHDRRFSTYYGDKRILEQHQRSALILLREEDQILLGVALNGYEWALRKVDALTAKYGYNDMAEMVVASLLERLTEFKRNSAKNYNELPAFDDNASNTLTRELGAYAIKWRLPALWNDVISHCNPSLEATVNSASLAVTTFELEMIKPGLSQLLKRMPTMCDRTSLITAMASRSQGTEGDWVGHLRVEALASYRKPVLEDIPTLVNIFLGQGLNSHESNCLDRILSSGSYEFLVNLAKALRSHRSSQPPLVDEEKARLDAIERRCLQAAFPLWKKFARSEYNNDDIAKKRIHALANYCLVELSDIHLCLALANVVQEGATYDIHTTLAGALHQDLSRAASSSLDTWGPEKVLKLQQIVVECLSAAARQADWKKPSVSVAQANIDQFVRLSLDAGKPELCYPFLDSMKTASYWTHHSLELSLLAQSKKIPRLNATTGALYDIRRSIVDRTITKWDDEPMFQLRYVKGTQRTLNIWIGRVYYIMTWTLNFKEPDLCVSLLNSVLKIPSNPECKSWHSAFYLPLISGATQFLRTKDKTAVTAEPFKTFFRLALSVYLARVLGPKTPDILPSEAPKRTVDVGCGKCANCRQLQAWVNKLDKEPFRVSARQEVRTHVERQISSAEIDDIVSMETVRERSPYTLVVTKTHEIVARMDWSSTQSDARAYLQCFGFNEEELEVVMGERYQDVSKAIEGEKVFELTESLVIPPGAAKGSTLFSASATPSPTSESNAVAVAGKPPMPKKPAASQKRKCTHEDSN</sequence>
<dbReference type="Proteomes" id="UP000298030">
    <property type="component" value="Unassembled WGS sequence"/>
</dbReference>
<protein>
    <submittedName>
        <fullName evidence="2">Uncharacterized protein</fullName>
    </submittedName>
</protein>
<accession>A0A4Y7TCP1</accession>
<comment type="caution">
    <text evidence="2">The sequence shown here is derived from an EMBL/GenBank/DDBJ whole genome shotgun (WGS) entry which is preliminary data.</text>
</comment>
<dbReference type="EMBL" id="QPFP01000017">
    <property type="protein sequence ID" value="TEB31946.1"/>
    <property type="molecule type" value="Genomic_DNA"/>
</dbReference>
<feature type="compositionally biased region" description="Low complexity" evidence="1">
    <location>
        <begin position="1110"/>
        <end position="1129"/>
    </location>
</feature>
<dbReference type="PANTHER" id="PTHR33099">
    <property type="entry name" value="FE2OG DIOXYGENASE DOMAIN-CONTAINING PROTEIN"/>
    <property type="match status" value="1"/>
</dbReference>
<name>A0A4Y7TCP1_COPMI</name>
<organism evidence="2 3">
    <name type="scientific">Coprinellus micaceus</name>
    <name type="common">Glistening ink-cap mushroom</name>
    <name type="synonym">Coprinus micaceus</name>
    <dbReference type="NCBI Taxonomy" id="71717"/>
    <lineage>
        <taxon>Eukaryota</taxon>
        <taxon>Fungi</taxon>
        <taxon>Dikarya</taxon>
        <taxon>Basidiomycota</taxon>
        <taxon>Agaricomycotina</taxon>
        <taxon>Agaricomycetes</taxon>
        <taxon>Agaricomycetidae</taxon>
        <taxon>Agaricales</taxon>
        <taxon>Agaricineae</taxon>
        <taxon>Psathyrellaceae</taxon>
        <taxon>Coprinellus</taxon>
    </lineage>
</organism>
<reference evidence="2 3" key="1">
    <citation type="journal article" date="2019" name="Nat. Ecol. Evol.">
        <title>Megaphylogeny resolves global patterns of mushroom evolution.</title>
        <authorList>
            <person name="Varga T."/>
            <person name="Krizsan K."/>
            <person name="Foldi C."/>
            <person name="Dima B."/>
            <person name="Sanchez-Garcia M."/>
            <person name="Sanchez-Ramirez S."/>
            <person name="Szollosi G.J."/>
            <person name="Szarkandi J.G."/>
            <person name="Papp V."/>
            <person name="Albert L."/>
            <person name="Andreopoulos W."/>
            <person name="Angelini C."/>
            <person name="Antonin V."/>
            <person name="Barry K.W."/>
            <person name="Bougher N.L."/>
            <person name="Buchanan P."/>
            <person name="Buyck B."/>
            <person name="Bense V."/>
            <person name="Catcheside P."/>
            <person name="Chovatia M."/>
            <person name="Cooper J."/>
            <person name="Damon W."/>
            <person name="Desjardin D."/>
            <person name="Finy P."/>
            <person name="Geml J."/>
            <person name="Haridas S."/>
            <person name="Hughes K."/>
            <person name="Justo A."/>
            <person name="Karasinski D."/>
            <person name="Kautmanova I."/>
            <person name="Kiss B."/>
            <person name="Kocsube S."/>
            <person name="Kotiranta H."/>
            <person name="LaButti K.M."/>
            <person name="Lechner B.E."/>
            <person name="Liimatainen K."/>
            <person name="Lipzen A."/>
            <person name="Lukacs Z."/>
            <person name="Mihaltcheva S."/>
            <person name="Morgado L.N."/>
            <person name="Niskanen T."/>
            <person name="Noordeloos M.E."/>
            <person name="Ohm R.A."/>
            <person name="Ortiz-Santana B."/>
            <person name="Ovrebo C."/>
            <person name="Racz N."/>
            <person name="Riley R."/>
            <person name="Savchenko A."/>
            <person name="Shiryaev A."/>
            <person name="Soop K."/>
            <person name="Spirin V."/>
            <person name="Szebenyi C."/>
            <person name="Tomsovsky M."/>
            <person name="Tulloss R.E."/>
            <person name="Uehling J."/>
            <person name="Grigoriev I.V."/>
            <person name="Vagvolgyi C."/>
            <person name="Papp T."/>
            <person name="Martin F.M."/>
            <person name="Miettinen O."/>
            <person name="Hibbett D.S."/>
            <person name="Nagy L.G."/>
        </authorList>
    </citation>
    <scope>NUCLEOTIDE SEQUENCE [LARGE SCALE GENOMIC DNA]</scope>
    <source>
        <strain evidence="2 3">FP101781</strain>
    </source>
</reference>
<feature type="region of interest" description="Disordered" evidence="1">
    <location>
        <begin position="1108"/>
        <end position="1150"/>
    </location>
</feature>
<keyword evidence="3" id="KW-1185">Reference proteome</keyword>
<dbReference type="AlphaFoldDB" id="A0A4Y7TCP1"/>
<dbReference type="OrthoDB" id="124582at2759"/>